<sequence length="241" mass="27493">MLQRLNTDTLNWIIIIGVLLFVLEVAFFNGGLIFSVLFSGLLMYIGWKKYARLWAKVVFWVGAVSLTFTILNMMAVRFLIVAGLILFLVHYSRSKKEAVHLKPEWSPDAREPLFKVEPLFQQKFFGNQQTDDMAYQWKDINIHGGFGDRIIDLSNTVLPVDDTAVISIRHLIGNIEIYVPYEVEVSISHSAVFGRAAVFDNPYTNLINQQLAYRTEGYGSKQPQVKIITSLFSGNIEVKRI</sequence>
<dbReference type="RefSeq" id="WP_062442810.1">
    <property type="nucleotide sequence ID" value="NZ_BMCJ01000005.1"/>
</dbReference>
<evidence type="ECO:0000259" key="2">
    <source>
        <dbReference type="Pfam" id="PF09922"/>
    </source>
</evidence>
<organism evidence="3 4">
    <name type="scientific">Thalassobacillus devorans</name>
    <dbReference type="NCBI Taxonomy" id="279813"/>
    <lineage>
        <taxon>Bacteria</taxon>
        <taxon>Bacillati</taxon>
        <taxon>Bacillota</taxon>
        <taxon>Bacilli</taxon>
        <taxon>Bacillales</taxon>
        <taxon>Bacillaceae</taxon>
        <taxon>Thalassobacillus</taxon>
    </lineage>
</organism>
<dbReference type="NCBIfam" id="NF040535">
    <property type="entry name" value="LiaF_C_term"/>
    <property type="match status" value="1"/>
</dbReference>
<reference evidence="4" key="1">
    <citation type="journal article" date="2019" name="Int. J. Syst. Evol. Microbiol.">
        <title>The Global Catalogue of Microorganisms (GCM) 10K type strain sequencing project: providing services to taxonomists for standard genome sequencing and annotation.</title>
        <authorList>
            <consortium name="The Broad Institute Genomics Platform"/>
            <consortium name="The Broad Institute Genome Sequencing Center for Infectious Disease"/>
            <person name="Wu L."/>
            <person name="Ma J."/>
        </authorList>
    </citation>
    <scope>NUCLEOTIDE SEQUENCE [LARGE SCALE GENOMIC DNA]</scope>
    <source>
        <strain evidence="4">CCM 7282</strain>
    </source>
</reference>
<keyword evidence="1" id="KW-0812">Transmembrane</keyword>
<dbReference type="InterPro" id="IPR024425">
    <property type="entry name" value="LiaF-like_C"/>
</dbReference>
<keyword evidence="4" id="KW-1185">Reference proteome</keyword>
<dbReference type="PIRSF" id="PIRSF031509">
    <property type="entry name" value="Cell_wall_LiaF/YvqF"/>
    <property type="match status" value="1"/>
</dbReference>
<proteinExistence type="predicted"/>
<dbReference type="InterPro" id="IPR047793">
    <property type="entry name" value="LiaF_C"/>
</dbReference>
<feature type="transmembrane region" description="Helical" evidence="1">
    <location>
        <begin position="12"/>
        <end position="45"/>
    </location>
</feature>
<evidence type="ECO:0000313" key="3">
    <source>
        <dbReference type="EMBL" id="GGC96970.1"/>
    </source>
</evidence>
<keyword evidence="1" id="KW-0472">Membrane</keyword>
<feature type="transmembrane region" description="Helical" evidence="1">
    <location>
        <begin position="57"/>
        <end position="89"/>
    </location>
</feature>
<evidence type="ECO:0000313" key="4">
    <source>
        <dbReference type="Proteomes" id="UP000619534"/>
    </source>
</evidence>
<name>A0ABQ1PGS2_9BACI</name>
<dbReference type="Pfam" id="PF09922">
    <property type="entry name" value="LiaF-like_C"/>
    <property type="match status" value="1"/>
</dbReference>
<protein>
    <recommendedName>
        <fullName evidence="2">Cell wall-active antibiotics response LiaF-like C-terminal domain-containing protein</fullName>
    </recommendedName>
</protein>
<evidence type="ECO:0000256" key="1">
    <source>
        <dbReference type="SAM" id="Phobius"/>
    </source>
</evidence>
<dbReference type="InterPro" id="IPR016975">
    <property type="entry name" value="Cell_wall_LiaF"/>
</dbReference>
<comment type="caution">
    <text evidence="3">The sequence shown here is derived from an EMBL/GenBank/DDBJ whole genome shotgun (WGS) entry which is preliminary data.</text>
</comment>
<feature type="domain" description="Cell wall-active antibiotics response LiaF-like C-terminal" evidence="2">
    <location>
        <begin position="124"/>
        <end position="238"/>
    </location>
</feature>
<dbReference type="EMBL" id="BMCJ01000005">
    <property type="protein sequence ID" value="GGC96970.1"/>
    <property type="molecule type" value="Genomic_DNA"/>
</dbReference>
<gene>
    <name evidence="3" type="ORF">GCM10007216_29720</name>
</gene>
<accession>A0ABQ1PGS2</accession>
<dbReference type="Proteomes" id="UP000619534">
    <property type="component" value="Unassembled WGS sequence"/>
</dbReference>
<keyword evidence="1" id="KW-1133">Transmembrane helix</keyword>